<dbReference type="RefSeq" id="WP_139633385.1">
    <property type="nucleotide sequence ID" value="NZ_VDLX02000010.1"/>
</dbReference>
<dbReference type="AlphaFoldDB" id="A0A5C4W6R1"/>
<dbReference type="InterPro" id="IPR015943">
    <property type="entry name" value="WD40/YVTN_repeat-like_dom_sf"/>
</dbReference>
<evidence type="ECO:0000313" key="2">
    <source>
        <dbReference type="Proteomes" id="UP000312512"/>
    </source>
</evidence>
<dbReference type="PANTHER" id="PTHR47197">
    <property type="entry name" value="PROTEIN NIRF"/>
    <property type="match status" value="1"/>
</dbReference>
<dbReference type="Gene3D" id="2.130.10.10">
    <property type="entry name" value="YVTN repeat-like/Quinoprotein amine dehydrogenase"/>
    <property type="match status" value="2"/>
</dbReference>
<accession>A0A5C4W6R1</accession>
<dbReference type="SUPFAM" id="SSF50998">
    <property type="entry name" value="Quinoprotein alcohol dehydrogenase-like"/>
    <property type="match status" value="1"/>
</dbReference>
<protein>
    <recommendedName>
        <fullName evidence="3">PQQ-binding-like beta-propeller repeat protein</fullName>
    </recommendedName>
</protein>
<gene>
    <name evidence="1" type="ORF">FH608_026955</name>
</gene>
<dbReference type="InterPro" id="IPR011047">
    <property type="entry name" value="Quinoprotein_ADH-like_sf"/>
</dbReference>
<dbReference type="EMBL" id="VDLX02000010">
    <property type="protein sequence ID" value="KAB8192315.1"/>
    <property type="molecule type" value="Genomic_DNA"/>
</dbReference>
<organism evidence="1 2">
    <name type="scientific">Nonomuraea phyllanthi</name>
    <dbReference type="NCBI Taxonomy" id="2219224"/>
    <lineage>
        <taxon>Bacteria</taxon>
        <taxon>Bacillati</taxon>
        <taxon>Actinomycetota</taxon>
        <taxon>Actinomycetes</taxon>
        <taxon>Streptosporangiales</taxon>
        <taxon>Streptosporangiaceae</taxon>
        <taxon>Nonomuraea</taxon>
    </lineage>
</organism>
<dbReference type="PROSITE" id="PS51318">
    <property type="entry name" value="TAT"/>
    <property type="match status" value="1"/>
</dbReference>
<dbReference type="PANTHER" id="PTHR47197:SF3">
    <property type="entry name" value="DIHYDRO-HEME D1 DEHYDROGENASE"/>
    <property type="match status" value="1"/>
</dbReference>
<dbReference type="OrthoDB" id="57332at2"/>
<dbReference type="InterPro" id="IPR051200">
    <property type="entry name" value="Host-pathogen_enzymatic-act"/>
</dbReference>
<dbReference type="Proteomes" id="UP000312512">
    <property type="component" value="Unassembled WGS sequence"/>
</dbReference>
<dbReference type="InterPro" id="IPR006311">
    <property type="entry name" value="TAT_signal"/>
</dbReference>
<proteinExistence type="predicted"/>
<reference evidence="1 2" key="1">
    <citation type="submission" date="2019-10" db="EMBL/GenBank/DDBJ databases">
        <title>Nonomuraea sp. nov., isolated from Phyllanthus amarus.</title>
        <authorList>
            <person name="Klykleung N."/>
            <person name="Tanasupawat S."/>
        </authorList>
    </citation>
    <scope>NUCLEOTIDE SEQUENCE [LARGE SCALE GENOMIC DNA]</scope>
    <source>
        <strain evidence="1 2">PA1-10</strain>
    </source>
</reference>
<dbReference type="SUPFAM" id="SSF63829">
    <property type="entry name" value="Calcium-dependent phosphotriesterase"/>
    <property type="match status" value="1"/>
</dbReference>
<evidence type="ECO:0000313" key="1">
    <source>
        <dbReference type="EMBL" id="KAB8192315.1"/>
    </source>
</evidence>
<evidence type="ECO:0008006" key="3">
    <source>
        <dbReference type="Google" id="ProtNLM"/>
    </source>
</evidence>
<name>A0A5C4W6R1_9ACTN</name>
<keyword evidence="2" id="KW-1185">Reference proteome</keyword>
<sequence>MIPRRRFLQAAAVTTAAATVPALPAHASTRAAEREAAYGTAQEAAQDAVRREKEGTLTDLGPASVASPLGNGEFVGGVLYAGSRGLSPNVVGAYDLAQDSVTAHFDIPTGVGIWAMCKVGTDVYVGTHAKSALYKIDTVAGQVTKVADYPDHYIWTMASSPDGKVYMGTSEPGRVWEYDPATGQSRDLGQPAPGEAYVRSIQADDTHVYAGIGAHAHLIAIDRATGEKRDLLPSAVADRDWVSSMAMSDTHLAGGMNSLGELLVLEKAAPENYKVVKATAPGEKYVVSVLIHDGYVYFAGRPSGTFYRYHLATEELEVLGVPYFEAATCRILEHEGRIYGVQDNAVFGYDPATGSLDYVNLVQRGFKAAPEEPMSVHSDGRRVYVGGKGGADLHDLATGKVTRLAIAGEPKTLLTVGDTTYLGVYTQAALYAHRPGAAEAELIARTGNQQDRPRDLAYDTRTGLVIMPSQPEPGHMNGALSLYSPRTGSYETYRPAVERQTVYSVAARRGIAYLGTLIQEGLGLPPVTTTARLAAFDLVKRKLLWQVEPVPGARQISSLSFGRTTLYGMASTGEVFEFDLHRRKVTKTIKVGAKGGELFVTGRVAYCTDGEKIYKIDLRSFTAEAIVEGLAGEWFGGEPKLALDPSRRALYAVRGRDLVRVAIDGR</sequence>
<comment type="caution">
    <text evidence="1">The sequence shown here is derived from an EMBL/GenBank/DDBJ whole genome shotgun (WGS) entry which is preliminary data.</text>
</comment>